<accession>A0A2U0SAL7</accession>
<evidence type="ECO:0000259" key="2">
    <source>
        <dbReference type="Pfam" id="PF09917"/>
    </source>
</evidence>
<organism evidence="3 4">
    <name type="scientific">Sphingomonas pokkalii</name>
    <dbReference type="NCBI Taxonomy" id="2175090"/>
    <lineage>
        <taxon>Bacteria</taxon>
        <taxon>Pseudomonadati</taxon>
        <taxon>Pseudomonadota</taxon>
        <taxon>Alphaproteobacteria</taxon>
        <taxon>Sphingomonadales</taxon>
        <taxon>Sphingomonadaceae</taxon>
        <taxon>Sphingomonas</taxon>
    </lineage>
</organism>
<dbReference type="InterPro" id="IPR019223">
    <property type="entry name" value="DUF2147"/>
</dbReference>
<gene>
    <name evidence="3" type="ORF">DD559_02370</name>
</gene>
<feature type="signal peptide" evidence="1">
    <location>
        <begin position="1"/>
        <end position="18"/>
    </location>
</feature>
<name>A0A2U0SAL7_9SPHN</name>
<evidence type="ECO:0000313" key="4">
    <source>
        <dbReference type="Proteomes" id="UP000245890"/>
    </source>
</evidence>
<evidence type="ECO:0000256" key="1">
    <source>
        <dbReference type="SAM" id="SignalP"/>
    </source>
</evidence>
<dbReference type="PANTHER" id="PTHR36919:SF2">
    <property type="entry name" value="BLL6627 PROTEIN"/>
    <property type="match status" value="1"/>
</dbReference>
<dbReference type="Proteomes" id="UP000245890">
    <property type="component" value="Unassembled WGS sequence"/>
</dbReference>
<dbReference type="PANTHER" id="PTHR36919">
    <property type="entry name" value="BLR1215 PROTEIN"/>
    <property type="match status" value="1"/>
</dbReference>
<dbReference type="OrthoDB" id="9811671at2"/>
<dbReference type="AlphaFoldDB" id="A0A2U0SAL7"/>
<feature type="chain" id="PRO_5015656700" evidence="1">
    <location>
        <begin position="19"/>
        <end position="132"/>
    </location>
</feature>
<proteinExistence type="predicted"/>
<feature type="domain" description="DUF2147" evidence="2">
    <location>
        <begin position="25"/>
        <end position="129"/>
    </location>
</feature>
<keyword evidence="1" id="KW-0732">Signal</keyword>
<dbReference type="Gene3D" id="2.40.128.520">
    <property type="match status" value="1"/>
</dbReference>
<sequence length="132" mass="14036">MAPFPLALTLAAALFAGAEPPAPTLWRNPSNTVHVRAAPCGNGGMCATVVWASEKAKADARRGGTDPLIGTQLFQNFRIVRDGLWKGTVFVPDINQRFSGTVTVVDENTIVGKGCALLGTICKSQTWTRVQP</sequence>
<evidence type="ECO:0000313" key="3">
    <source>
        <dbReference type="EMBL" id="PVX28325.1"/>
    </source>
</evidence>
<dbReference type="Pfam" id="PF09917">
    <property type="entry name" value="DUF2147"/>
    <property type="match status" value="1"/>
</dbReference>
<protein>
    <submittedName>
        <fullName evidence="3">DUF2147 domain-containing protein</fullName>
    </submittedName>
</protein>
<dbReference type="EMBL" id="QENQ01000001">
    <property type="protein sequence ID" value="PVX28325.1"/>
    <property type="molecule type" value="Genomic_DNA"/>
</dbReference>
<dbReference type="RefSeq" id="WP_116467776.1">
    <property type="nucleotide sequence ID" value="NZ_QENQ01000001.1"/>
</dbReference>
<comment type="caution">
    <text evidence="3">The sequence shown here is derived from an EMBL/GenBank/DDBJ whole genome shotgun (WGS) entry which is preliminary data.</text>
</comment>
<keyword evidence="4" id="KW-1185">Reference proteome</keyword>
<reference evidence="3 4" key="1">
    <citation type="submission" date="2018-05" db="EMBL/GenBank/DDBJ databases">
        <title>Description of Sphingomonas pokkalii sp nov, isolated from the rhizosphere of saline tolerant pokkali rice and its draft genome analysis.</title>
        <authorList>
            <person name="Menon R."/>
            <person name="Kumari S."/>
            <person name="Rameshkumar N."/>
        </authorList>
    </citation>
    <scope>NUCLEOTIDE SEQUENCE [LARGE SCALE GENOMIC DNA]</scope>
    <source>
        <strain evidence="3 4">L3B27</strain>
    </source>
</reference>